<evidence type="ECO:0000313" key="4">
    <source>
        <dbReference type="EMBL" id="AUR52887.1"/>
    </source>
</evidence>
<dbReference type="EMBL" id="CP024847">
    <property type="protein sequence ID" value="AUR52887.1"/>
    <property type="molecule type" value="Genomic_DNA"/>
</dbReference>
<protein>
    <recommendedName>
        <fullName evidence="2">Outer membrane lipoprotein Blc</fullName>
    </recommendedName>
</protein>
<feature type="domain" description="Lipocalin/cytosolic fatty-acid binding" evidence="3">
    <location>
        <begin position="29"/>
        <end position="173"/>
    </location>
</feature>
<dbReference type="AlphaFoldDB" id="A0A2I7N8V0"/>
<keyword evidence="2" id="KW-0998">Cell outer membrane</keyword>
<keyword evidence="2" id="KW-0732">Signal</keyword>
<dbReference type="PIRSF" id="PIRSF036893">
    <property type="entry name" value="Lipocalin_ApoD"/>
    <property type="match status" value="1"/>
</dbReference>
<comment type="function">
    <text evidence="2">Involved in the storage or transport of lipids necessary for membrane maintenance under stressful conditions. Displays a binding preference for lysophospholipids.</text>
</comment>
<dbReference type="OrthoDB" id="9793905at2"/>
<dbReference type="KEGG" id="nba:CUN60_11475"/>
<reference evidence="5" key="1">
    <citation type="submission" date="2017-11" db="EMBL/GenBank/DDBJ databases">
        <authorList>
            <person name="Chan K.G."/>
            <person name="Lee L.S."/>
        </authorList>
    </citation>
    <scope>NUCLEOTIDE SEQUENCE [LARGE SCALE GENOMIC DNA]</scope>
    <source>
        <strain evidence="5">DSM 100970</strain>
    </source>
</reference>
<name>A0A2I7N8V0_9NEIS</name>
<dbReference type="InterPro" id="IPR022271">
    <property type="entry name" value="Lipocalin_ApoD"/>
</dbReference>
<dbReference type="SUPFAM" id="SSF50814">
    <property type="entry name" value="Lipocalins"/>
    <property type="match status" value="1"/>
</dbReference>
<comment type="subcellular location">
    <subcellularLocation>
        <location evidence="2">Cell outer membrane</location>
    </subcellularLocation>
</comment>
<proteinExistence type="inferred from homology"/>
<evidence type="ECO:0000256" key="2">
    <source>
        <dbReference type="PIRNR" id="PIRNR036893"/>
    </source>
</evidence>
<keyword evidence="2" id="KW-0446">Lipid-binding</keyword>
<organism evidence="4 5">
    <name type="scientific">Aquella oligotrophica</name>
    <dbReference type="NCBI Taxonomy" id="2067065"/>
    <lineage>
        <taxon>Bacteria</taxon>
        <taxon>Pseudomonadati</taxon>
        <taxon>Pseudomonadota</taxon>
        <taxon>Betaproteobacteria</taxon>
        <taxon>Neisseriales</taxon>
        <taxon>Neisseriaceae</taxon>
        <taxon>Aquella</taxon>
    </lineage>
</organism>
<dbReference type="PANTHER" id="PTHR10612">
    <property type="entry name" value="APOLIPOPROTEIN D"/>
    <property type="match status" value="1"/>
</dbReference>
<evidence type="ECO:0000259" key="3">
    <source>
        <dbReference type="Pfam" id="PF08212"/>
    </source>
</evidence>
<evidence type="ECO:0000313" key="5">
    <source>
        <dbReference type="Proteomes" id="UP000236655"/>
    </source>
</evidence>
<dbReference type="InterPro" id="IPR022272">
    <property type="entry name" value="Lipocalin_CS"/>
</dbReference>
<dbReference type="GO" id="GO:0008289">
    <property type="term" value="F:lipid binding"/>
    <property type="evidence" value="ECO:0007669"/>
    <property type="project" value="UniProtKB-UniRule"/>
</dbReference>
<dbReference type="GO" id="GO:0009279">
    <property type="term" value="C:cell outer membrane"/>
    <property type="evidence" value="ECO:0007669"/>
    <property type="project" value="UniProtKB-SubCell"/>
</dbReference>
<dbReference type="PROSITE" id="PS00213">
    <property type="entry name" value="LIPOCALIN"/>
    <property type="match status" value="1"/>
</dbReference>
<evidence type="ECO:0000256" key="1">
    <source>
        <dbReference type="ARBA" id="ARBA00006889"/>
    </source>
</evidence>
<dbReference type="InterPro" id="IPR002446">
    <property type="entry name" value="Lipocalin_bac"/>
</dbReference>
<dbReference type="Proteomes" id="UP000236655">
    <property type="component" value="Chromosome"/>
</dbReference>
<dbReference type="CDD" id="cd19438">
    <property type="entry name" value="lipocalin_Blc-like"/>
    <property type="match status" value="1"/>
</dbReference>
<dbReference type="GO" id="GO:0006950">
    <property type="term" value="P:response to stress"/>
    <property type="evidence" value="ECO:0007669"/>
    <property type="project" value="UniProtKB-ARBA"/>
</dbReference>
<dbReference type="PANTHER" id="PTHR10612:SF34">
    <property type="entry name" value="APOLIPOPROTEIN D"/>
    <property type="match status" value="1"/>
</dbReference>
<keyword evidence="2" id="KW-0472">Membrane</keyword>
<feature type="signal peptide" evidence="2">
    <location>
        <begin position="1"/>
        <end position="19"/>
    </location>
</feature>
<sequence length="181" mass="20743">MKKLLMSFVLFTVYITAYAGDMAAIDNFDSSKYLGKWYEIARLPNKFEDKCLPPVTATYQLNPDDDNKIIVTNECNTRDSVPEIAEGMASFVESHNIAKLKVTFLPKFIRWLPFGYGDYWVLNVDYNKMALVGSPDHKYLWILSRSENVPESDLKAIILIAKDQGFDTSQLIYNYTPPSIF</sequence>
<keyword evidence="5" id="KW-1185">Reference proteome</keyword>
<gene>
    <name evidence="4" type="ORF">CUN60_11475</name>
</gene>
<dbReference type="Pfam" id="PF08212">
    <property type="entry name" value="Lipocalin_2"/>
    <property type="match status" value="1"/>
</dbReference>
<dbReference type="RefSeq" id="WP_102952174.1">
    <property type="nucleotide sequence ID" value="NZ_CP024847.1"/>
</dbReference>
<comment type="similarity">
    <text evidence="1 2">Belongs to the calycin superfamily. Lipocalin family.</text>
</comment>
<feature type="chain" id="PRO_5014212853" description="Outer membrane lipoprotein Blc" evidence="2">
    <location>
        <begin position="20"/>
        <end position="181"/>
    </location>
</feature>
<dbReference type="InterPro" id="IPR000566">
    <property type="entry name" value="Lipocln_cytosolic_FA-bd_dom"/>
</dbReference>
<accession>A0A2I7N8V0</accession>
<dbReference type="PRINTS" id="PR01171">
    <property type="entry name" value="BCTLIPOCALIN"/>
</dbReference>
<dbReference type="Gene3D" id="2.40.128.20">
    <property type="match status" value="1"/>
</dbReference>
<comment type="subunit">
    <text evidence="2">Homodimer.</text>
</comment>
<keyword evidence="2" id="KW-0449">Lipoprotein</keyword>
<dbReference type="InterPro" id="IPR012674">
    <property type="entry name" value="Calycin"/>
</dbReference>
<dbReference type="InterPro" id="IPR047202">
    <property type="entry name" value="Lipocalin_Blc-like_dom"/>
</dbReference>